<dbReference type="PROSITE" id="PS50011">
    <property type="entry name" value="PROTEIN_KINASE_DOM"/>
    <property type="match status" value="1"/>
</dbReference>
<keyword evidence="9" id="KW-1185">Reference proteome</keyword>
<evidence type="ECO:0000259" key="7">
    <source>
        <dbReference type="PROSITE" id="PS50011"/>
    </source>
</evidence>
<proteinExistence type="predicted"/>
<feature type="region of interest" description="Disordered" evidence="6">
    <location>
        <begin position="264"/>
        <end position="405"/>
    </location>
</feature>
<organism evidence="8 9">
    <name type="scientific">Salix brachista</name>
    <dbReference type="NCBI Taxonomy" id="2182728"/>
    <lineage>
        <taxon>Eukaryota</taxon>
        <taxon>Viridiplantae</taxon>
        <taxon>Streptophyta</taxon>
        <taxon>Embryophyta</taxon>
        <taxon>Tracheophyta</taxon>
        <taxon>Spermatophyta</taxon>
        <taxon>Magnoliopsida</taxon>
        <taxon>eudicotyledons</taxon>
        <taxon>Gunneridae</taxon>
        <taxon>Pentapetalae</taxon>
        <taxon>rosids</taxon>
        <taxon>fabids</taxon>
        <taxon>Malpighiales</taxon>
        <taxon>Salicaceae</taxon>
        <taxon>Saliceae</taxon>
        <taxon>Salix</taxon>
    </lineage>
</organism>
<keyword evidence="4" id="KW-0449">Lipoprotein</keyword>
<feature type="compositionally biased region" description="Basic and acidic residues" evidence="6">
    <location>
        <begin position="313"/>
        <end position="323"/>
    </location>
</feature>
<evidence type="ECO:0000256" key="5">
    <source>
        <dbReference type="PROSITE-ProRule" id="PRU10141"/>
    </source>
</evidence>
<dbReference type="SUPFAM" id="SSF56112">
    <property type="entry name" value="Protein kinase-like (PK-like)"/>
    <property type="match status" value="1"/>
</dbReference>
<dbReference type="InterPro" id="IPR011009">
    <property type="entry name" value="Kinase-like_dom_sf"/>
</dbReference>
<gene>
    <name evidence="8" type="ORF">DKX38_014987</name>
</gene>
<comment type="caution">
    <text evidence="8">The sequence shown here is derived from an EMBL/GenBank/DDBJ whole genome shotgun (WGS) entry which is preliminary data.</text>
</comment>
<dbReference type="FunFam" id="3.30.200.20:FF:000248">
    <property type="entry name" value="Serine/threonine-protein kinase PBS1"/>
    <property type="match status" value="1"/>
</dbReference>
<dbReference type="GO" id="GO:0004674">
    <property type="term" value="F:protein serine/threonine kinase activity"/>
    <property type="evidence" value="ECO:0007669"/>
    <property type="project" value="UniProtKB-KW"/>
</dbReference>
<dbReference type="PANTHER" id="PTHR47985">
    <property type="entry name" value="OS07G0668900 PROTEIN"/>
    <property type="match status" value="1"/>
</dbReference>
<dbReference type="Gene3D" id="1.10.510.10">
    <property type="entry name" value="Transferase(Phosphotransferase) domain 1"/>
    <property type="match status" value="1"/>
</dbReference>
<evidence type="ECO:0000256" key="1">
    <source>
        <dbReference type="ARBA" id="ARBA00004193"/>
    </source>
</evidence>
<dbReference type="InterPro" id="IPR017441">
    <property type="entry name" value="Protein_kinase_ATP_BS"/>
</dbReference>
<sequence>MGGCFPCFGSSNKEASSSVGAVKELNKKDSLKEGSAGQSHHVGRVSSDKSKSKSLSGSDPKKEQSIPKDGPTASIAAQTFTFRELAAATKNFRPECLLGEGGFGRVYKGRIESIGQVVAVKQLDRNGLQGNREFLVEVLMLSLLHHPNLVNLIGYCADGDQRLLVYEFMPLGSLEDHLHGRKAIDNTRAPGEHNLVAWARPLFKDRRKFPKMADPLLQGHYPMRGLYQALAVAAMCLQEQAATRPLIGDVVTALTYLASQTYDPNAANQSNRVGPSTPRNRDDWRGMADGLDSPDEHGRGGRHGSPSTYKNSPDYRKRDHARELSTGAELRSETGSGSGRKWGLDDSDQQDSQRDSPVSTSRARETPRNRDLDRERAVAEAKVWGENWREKRRANAMGSFDGTNE</sequence>
<name>A0A5N5L3Y5_9ROSI</name>
<dbReference type="InterPro" id="IPR001245">
    <property type="entry name" value="Ser-Thr/Tyr_kinase_cat_dom"/>
</dbReference>
<dbReference type="PROSITE" id="PS00107">
    <property type="entry name" value="PROTEIN_KINASE_ATP"/>
    <property type="match status" value="1"/>
</dbReference>
<feature type="compositionally biased region" description="Polar residues" evidence="6">
    <location>
        <begin position="9"/>
        <end position="19"/>
    </location>
</feature>
<keyword evidence="5" id="KW-0067">ATP-binding</keyword>
<evidence type="ECO:0000256" key="6">
    <source>
        <dbReference type="SAM" id="MobiDB-lite"/>
    </source>
</evidence>
<dbReference type="Proteomes" id="UP000326939">
    <property type="component" value="Chromosome 10"/>
</dbReference>
<feature type="compositionally biased region" description="Polar residues" evidence="6">
    <location>
        <begin position="264"/>
        <end position="278"/>
    </location>
</feature>
<accession>A0A5N5L3Y5</accession>
<dbReference type="PANTHER" id="PTHR47985:SF4">
    <property type="entry name" value="SERINE_THREONINE-PROTEIN KINASE PBL27"/>
    <property type="match status" value="1"/>
</dbReference>
<keyword evidence="2" id="KW-0418">Kinase</keyword>
<evidence type="ECO:0000256" key="3">
    <source>
        <dbReference type="ARBA" id="ARBA00023136"/>
    </source>
</evidence>
<dbReference type="GO" id="GO:0005886">
    <property type="term" value="C:plasma membrane"/>
    <property type="evidence" value="ECO:0007669"/>
    <property type="project" value="UniProtKB-SubCell"/>
</dbReference>
<keyword evidence="3" id="KW-0472">Membrane</keyword>
<dbReference type="Gene3D" id="3.30.200.20">
    <property type="entry name" value="Phosphorylase Kinase, domain 1"/>
    <property type="match status" value="1"/>
</dbReference>
<dbReference type="AlphaFoldDB" id="A0A5N5L3Y5"/>
<feature type="domain" description="Protein kinase" evidence="7">
    <location>
        <begin position="92"/>
        <end position="405"/>
    </location>
</feature>
<evidence type="ECO:0000256" key="2">
    <source>
        <dbReference type="ARBA" id="ARBA00022527"/>
    </source>
</evidence>
<dbReference type="GO" id="GO:0005524">
    <property type="term" value="F:ATP binding"/>
    <property type="evidence" value="ECO:0007669"/>
    <property type="project" value="UniProtKB-UniRule"/>
</dbReference>
<dbReference type="InterPro" id="IPR000719">
    <property type="entry name" value="Prot_kinase_dom"/>
</dbReference>
<keyword evidence="5" id="KW-0547">Nucleotide-binding</keyword>
<evidence type="ECO:0000313" key="9">
    <source>
        <dbReference type="Proteomes" id="UP000326939"/>
    </source>
</evidence>
<protein>
    <recommendedName>
        <fullName evidence="7">Protein kinase domain-containing protein</fullName>
    </recommendedName>
</protein>
<evidence type="ECO:0000313" key="8">
    <source>
        <dbReference type="EMBL" id="KAB5537454.1"/>
    </source>
</evidence>
<reference evidence="9" key="1">
    <citation type="journal article" date="2019" name="Gigascience">
        <title>De novo genome assembly of the endangered Acer yangbiense, a plant species with extremely small populations endemic to Yunnan Province, China.</title>
        <authorList>
            <person name="Yang J."/>
            <person name="Wariss H.M."/>
            <person name="Tao L."/>
            <person name="Zhang R."/>
            <person name="Yun Q."/>
            <person name="Hollingsworth P."/>
            <person name="Dao Z."/>
            <person name="Luo G."/>
            <person name="Guo H."/>
            <person name="Ma Y."/>
            <person name="Sun W."/>
        </authorList>
    </citation>
    <scope>NUCLEOTIDE SEQUENCE [LARGE SCALE GENOMIC DNA]</scope>
    <source>
        <strain evidence="9">cv. br00</strain>
    </source>
</reference>
<comment type="subcellular location">
    <subcellularLocation>
        <location evidence="1">Cell membrane</location>
        <topology evidence="1">Lipid-anchor</topology>
    </subcellularLocation>
</comment>
<feature type="compositionally biased region" description="Basic and acidic residues" evidence="6">
    <location>
        <begin position="362"/>
        <end position="379"/>
    </location>
</feature>
<dbReference type="EMBL" id="VDCV01000010">
    <property type="protein sequence ID" value="KAB5537454.1"/>
    <property type="molecule type" value="Genomic_DNA"/>
</dbReference>
<dbReference type="Pfam" id="PF07714">
    <property type="entry name" value="PK_Tyr_Ser-Thr"/>
    <property type="match status" value="1"/>
</dbReference>
<keyword evidence="2" id="KW-0808">Transferase</keyword>
<feature type="binding site" evidence="5">
    <location>
        <position position="121"/>
    </location>
    <ligand>
        <name>ATP</name>
        <dbReference type="ChEBI" id="CHEBI:30616"/>
    </ligand>
</feature>
<evidence type="ECO:0000256" key="4">
    <source>
        <dbReference type="ARBA" id="ARBA00023288"/>
    </source>
</evidence>
<keyword evidence="2" id="KW-0723">Serine/threonine-protein kinase</keyword>
<feature type="region of interest" description="Disordered" evidence="6">
    <location>
        <begin position="1"/>
        <end position="71"/>
    </location>
</feature>